<evidence type="ECO:0000313" key="1">
    <source>
        <dbReference type="EMBL" id="EJJ05195.1"/>
    </source>
</evidence>
<dbReference type="PATRIC" id="fig|1160718.3.peg.4050"/>
<dbReference type="AlphaFoldDB" id="J2JYJ1"/>
<dbReference type="RefSeq" id="WP_006605522.1">
    <property type="nucleotide sequence ID" value="NZ_CP072931.1"/>
</dbReference>
<proteinExistence type="predicted"/>
<dbReference type="eggNOG" id="ENOG5031TUW">
    <property type="taxonomic scope" value="Bacteria"/>
</dbReference>
<dbReference type="KEGG" id="sauh:SU9_011475"/>
<reference evidence="2" key="2">
    <citation type="submission" date="2021-04" db="EMBL/GenBank/DDBJ databases">
        <authorList>
            <person name="Wen M.-L."/>
            <person name="Han X.-L."/>
            <person name="Xiong J."/>
        </authorList>
    </citation>
    <scope>NUCLEOTIDE SEQUENCE</scope>
    <source>
        <strain evidence="2">AGR0001</strain>
    </source>
</reference>
<protein>
    <submittedName>
        <fullName evidence="1">Uncharacterized protein</fullName>
    </submittedName>
</protein>
<accession>J2JYJ1</accession>
<dbReference type="EMBL" id="CP072931">
    <property type="protein sequence ID" value="QTZ92020.1"/>
    <property type="molecule type" value="Genomic_DNA"/>
</dbReference>
<reference evidence="1" key="1">
    <citation type="journal article" date="2012" name="J. Bacteriol.">
        <title>Genome Sequence of Streptomyces auratus Strain AGR0001, a Phoslactomycin-Producing Actinomycete.</title>
        <authorList>
            <person name="Han X."/>
            <person name="Li M."/>
            <person name="Ding Z."/>
            <person name="Zhao J."/>
            <person name="Ji K."/>
            <person name="Wen M."/>
            <person name="Lu T."/>
        </authorList>
    </citation>
    <scope>NUCLEOTIDE SEQUENCE [LARGE SCALE GENOMIC DNA]</scope>
    <source>
        <strain evidence="1">AGR0001</strain>
    </source>
</reference>
<dbReference type="EMBL" id="AJGV01000123">
    <property type="protein sequence ID" value="EJJ05195.1"/>
    <property type="molecule type" value="Genomic_DNA"/>
</dbReference>
<gene>
    <name evidence="2" type="ORF">SU9_011475</name>
    <name evidence="1" type="ORF">SU9_19997</name>
</gene>
<name>J2JYJ1_9ACTN</name>
<keyword evidence="3" id="KW-1185">Reference proteome</keyword>
<sequence>MADRNPSSRSSRGTLLLILLGFLVAALVVGGVLWAKSHITWIKEQRGGNGWYLTYEGRSVRGEARATAVRYRHSPDQFKTKHRDEQLGATKLPWSTKVVVNTGAEARVEVTPAGDGIASCRILLDGVRVVAKGTSPGPGKPAVCDVITSSTPEKWPR</sequence>
<dbReference type="Gene3D" id="2.60.40.2880">
    <property type="entry name" value="MmpS1-5, C-terminal soluble domain"/>
    <property type="match status" value="1"/>
</dbReference>
<organism evidence="1">
    <name type="scientific">Streptomyces auratus AGR0001</name>
    <dbReference type="NCBI Taxonomy" id="1160718"/>
    <lineage>
        <taxon>Bacteria</taxon>
        <taxon>Bacillati</taxon>
        <taxon>Actinomycetota</taxon>
        <taxon>Actinomycetes</taxon>
        <taxon>Kitasatosporales</taxon>
        <taxon>Streptomycetaceae</taxon>
        <taxon>Streptomyces</taxon>
    </lineage>
</organism>
<dbReference type="Proteomes" id="UP000009036">
    <property type="component" value="Chromosome"/>
</dbReference>
<evidence type="ECO:0000313" key="3">
    <source>
        <dbReference type="Proteomes" id="UP000009036"/>
    </source>
</evidence>
<dbReference type="OrthoDB" id="4222103at2"/>
<dbReference type="InterPro" id="IPR038468">
    <property type="entry name" value="MmpS_C"/>
</dbReference>
<dbReference type="HOGENOM" id="CLU_1694516_0_0_11"/>
<evidence type="ECO:0000313" key="2">
    <source>
        <dbReference type="EMBL" id="QTZ92020.1"/>
    </source>
</evidence>